<dbReference type="SMART" id="SM00825">
    <property type="entry name" value="PKS_KS"/>
    <property type="match status" value="1"/>
</dbReference>
<dbReference type="Pfam" id="PF00698">
    <property type="entry name" value="Acyl_transf_1"/>
    <property type="match status" value="1"/>
</dbReference>
<dbReference type="InterPro" id="IPR005814">
    <property type="entry name" value="Aminotrans_3"/>
</dbReference>
<dbReference type="InterPro" id="IPR020806">
    <property type="entry name" value="PKS_PP-bd"/>
</dbReference>
<dbReference type="PROSITE" id="PS00600">
    <property type="entry name" value="AA_TRANSFER_CLASS_3"/>
    <property type="match status" value="1"/>
</dbReference>
<dbReference type="Pfam" id="PF02801">
    <property type="entry name" value="Ketoacyl-synt_C"/>
    <property type="match status" value="1"/>
</dbReference>
<dbReference type="STRING" id="128403.WA1_39795"/>
<dbReference type="Pfam" id="PF00550">
    <property type="entry name" value="PP-binding"/>
    <property type="match status" value="1"/>
</dbReference>
<dbReference type="InterPro" id="IPR009081">
    <property type="entry name" value="PP-bd_ACP"/>
</dbReference>
<evidence type="ECO:0000256" key="1">
    <source>
        <dbReference type="ARBA" id="ARBA00022450"/>
    </source>
</evidence>
<dbReference type="EMBL" id="ANNX02000046">
    <property type="protein sequence ID" value="KYC37610.1"/>
    <property type="molecule type" value="Genomic_DNA"/>
</dbReference>
<dbReference type="InterPro" id="IPR001227">
    <property type="entry name" value="Ac_transferase_dom_sf"/>
</dbReference>
<dbReference type="FunFam" id="3.40.366.10:FF:000002">
    <property type="entry name" value="Probable polyketide synthase 2"/>
    <property type="match status" value="1"/>
</dbReference>
<evidence type="ECO:0000259" key="6">
    <source>
        <dbReference type="PROSITE" id="PS50075"/>
    </source>
</evidence>
<dbReference type="PANTHER" id="PTHR43775">
    <property type="entry name" value="FATTY ACID SYNTHASE"/>
    <property type="match status" value="1"/>
</dbReference>
<evidence type="ECO:0000256" key="3">
    <source>
        <dbReference type="ARBA" id="ARBA00022679"/>
    </source>
</evidence>
<dbReference type="FunFam" id="3.40.47.10:FF:000019">
    <property type="entry name" value="Polyketide synthase type I"/>
    <property type="match status" value="1"/>
</dbReference>
<dbReference type="InterPro" id="IPR020841">
    <property type="entry name" value="PKS_Beta-ketoAc_synthase_dom"/>
</dbReference>
<comment type="caution">
    <text evidence="8">The sequence shown here is derived from an EMBL/GenBank/DDBJ whole genome shotgun (WGS) entry which is preliminary data.</text>
</comment>
<dbReference type="Gene3D" id="3.40.47.10">
    <property type="match status" value="1"/>
</dbReference>
<evidence type="ECO:0000256" key="2">
    <source>
        <dbReference type="ARBA" id="ARBA00022553"/>
    </source>
</evidence>
<evidence type="ECO:0000256" key="4">
    <source>
        <dbReference type="ARBA" id="ARBA00022898"/>
    </source>
</evidence>
<accession>A0A139WYV7</accession>
<dbReference type="Proteomes" id="UP000076925">
    <property type="component" value="Unassembled WGS sequence"/>
</dbReference>
<evidence type="ECO:0000313" key="8">
    <source>
        <dbReference type="EMBL" id="KYC37610.1"/>
    </source>
</evidence>
<dbReference type="Gene3D" id="1.10.1200.10">
    <property type="entry name" value="ACP-like"/>
    <property type="match status" value="1"/>
</dbReference>
<dbReference type="InterPro" id="IPR016035">
    <property type="entry name" value="Acyl_Trfase/lysoPLipase"/>
</dbReference>
<dbReference type="GO" id="GO:0004312">
    <property type="term" value="F:fatty acid synthase activity"/>
    <property type="evidence" value="ECO:0007669"/>
    <property type="project" value="TreeGrafter"/>
</dbReference>
<keyword evidence="2" id="KW-0597">Phosphoprotein</keyword>
<dbReference type="Gene3D" id="3.90.1150.10">
    <property type="entry name" value="Aspartate Aminotransferase, domain 1"/>
    <property type="match status" value="1"/>
</dbReference>
<dbReference type="SMART" id="SM01294">
    <property type="entry name" value="PKS_PP_betabranch"/>
    <property type="match status" value="1"/>
</dbReference>
<proteinExistence type="predicted"/>
<dbReference type="Gene3D" id="3.40.640.10">
    <property type="entry name" value="Type I PLP-dependent aspartate aminotransferase-like (Major domain)"/>
    <property type="match status" value="1"/>
</dbReference>
<keyword evidence="3" id="KW-0808">Transferase</keyword>
<reference evidence="8 9" key="1">
    <citation type="journal article" date="2013" name="Genome Biol. Evol.">
        <title>Genomes of Stigonematalean cyanobacteria (subsection V) and the evolution of oxygenic photosynthesis from prokaryotes to plastids.</title>
        <authorList>
            <person name="Dagan T."/>
            <person name="Roettger M."/>
            <person name="Stucken K."/>
            <person name="Landan G."/>
            <person name="Koch R."/>
            <person name="Major P."/>
            <person name="Gould S.B."/>
            <person name="Goremykin V.V."/>
            <person name="Rippka R."/>
            <person name="Tandeau de Marsac N."/>
            <person name="Gugger M."/>
            <person name="Lockhart P.J."/>
            <person name="Allen J.F."/>
            <person name="Brune I."/>
            <person name="Maus I."/>
            <person name="Puhler A."/>
            <person name="Martin W.F."/>
        </authorList>
    </citation>
    <scope>NUCLEOTIDE SEQUENCE [LARGE SCALE GENOMIC DNA]</scope>
    <source>
        <strain evidence="8 9">PCC 7110</strain>
    </source>
</reference>
<feature type="region of interest" description="Disordered" evidence="5">
    <location>
        <begin position="428"/>
        <end position="450"/>
    </location>
</feature>
<dbReference type="SUPFAM" id="SSF47336">
    <property type="entry name" value="ACP-like"/>
    <property type="match status" value="1"/>
</dbReference>
<gene>
    <name evidence="8" type="ORF">WA1_39795</name>
</gene>
<dbReference type="InterPro" id="IPR015421">
    <property type="entry name" value="PyrdxlP-dep_Trfase_major"/>
</dbReference>
<dbReference type="InterPro" id="IPR015424">
    <property type="entry name" value="PyrdxlP-dep_Trfase"/>
</dbReference>
<dbReference type="InterPro" id="IPR016039">
    <property type="entry name" value="Thiolase-like"/>
</dbReference>
<evidence type="ECO:0000256" key="5">
    <source>
        <dbReference type="SAM" id="MobiDB-lite"/>
    </source>
</evidence>
<dbReference type="InterPro" id="IPR015422">
    <property type="entry name" value="PyrdxlP-dep_Trfase_small"/>
</dbReference>
<dbReference type="SUPFAM" id="SSF53383">
    <property type="entry name" value="PLP-dependent transferases"/>
    <property type="match status" value="1"/>
</dbReference>
<dbReference type="PROSITE" id="PS00012">
    <property type="entry name" value="PHOSPHOPANTETHEINE"/>
    <property type="match status" value="1"/>
</dbReference>
<dbReference type="PROSITE" id="PS50075">
    <property type="entry name" value="CARRIER"/>
    <property type="match status" value="1"/>
</dbReference>
<dbReference type="GO" id="GO:0030170">
    <property type="term" value="F:pyridoxal phosphate binding"/>
    <property type="evidence" value="ECO:0007669"/>
    <property type="project" value="InterPro"/>
</dbReference>
<feature type="compositionally biased region" description="Basic and acidic residues" evidence="5">
    <location>
        <begin position="1123"/>
        <end position="1136"/>
    </location>
</feature>
<dbReference type="SMART" id="SM00823">
    <property type="entry name" value="PKS_PP"/>
    <property type="match status" value="1"/>
</dbReference>
<feature type="region of interest" description="Disordered" evidence="5">
    <location>
        <begin position="1061"/>
        <end position="1139"/>
    </location>
</feature>
<dbReference type="GO" id="GO:0005737">
    <property type="term" value="C:cytoplasm"/>
    <property type="evidence" value="ECO:0007669"/>
    <property type="project" value="TreeGrafter"/>
</dbReference>
<dbReference type="RefSeq" id="WP_017746166.1">
    <property type="nucleotide sequence ID" value="NZ_KQ976354.1"/>
</dbReference>
<dbReference type="Gene3D" id="3.30.70.3290">
    <property type="match status" value="1"/>
</dbReference>
<dbReference type="GO" id="GO:0031177">
    <property type="term" value="F:phosphopantetheine binding"/>
    <property type="evidence" value="ECO:0007669"/>
    <property type="project" value="InterPro"/>
</dbReference>
<dbReference type="InterPro" id="IPR018201">
    <property type="entry name" value="Ketoacyl_synth_AS"/>
</dbReference>
<dbReference type="InterPro" id="IPR016036">
    <property type="entry name" value="Malonyl_transacylase_ACP-bd"/>
</dbReference>
<dbReference type="InterPro" id="IPR036736">
    <property type="entry name" value="ACP-like_sf"/>
</dbReference>
<protein>
    <submittedName>
        <fullName evidence="8">Uncharacterized protein</fullName>
    </submittedName>
</protein>
<dbReference type="InterPro" id="IPR050091">
    <property type="entry name" value="PKS_NRPS_Biosynth_Enz"/>
</dbReference>
<keyword evidence="9" id="KW-1185">Reference proteome</keyword>
<dbReference type="PANTHER" id="PTHR43775:SF37">
    <property type="entry name" value="SI:DKEY-61P9.11"/>
    <property type="match status" value="1"/>
</dbReference>
<dbReference type="InterPro" id="IPR014031">
    <property type="entry name" value="Ketoacyl_synth_C"/>
</dbReference>
<dbReference type="InterPro" id="IPR014043">
    <property type="entry name" value="Acyl_transferase_dom"/>
</dbReference>
<dbReference type="GO" id="GO:0006633">
    <property type="term" value="P:fatty acid biosynthetic process"/>
    <property type="evidence" value="ECO:0007669"/>
    <property type="project" value="InterPro"/>
</dbReference>
<feature type="compositionally biased region" description="Polar residues" evidence="5">
    <location>
        <begin position="428"/>
        <end position="438"/>
    </location>
</feature>
<dbReference type="InterPro" id="IPR049704">
    <property type="entry name" value="Aminotrans_3_PPA_site"/>
</dbReference>
<dbReference type="SUPFAM" id="SSF53901">
    <property type="entry name" value="Thiolase-like"/>
    <property type="match status" value="1"/>
</dbReference>
<dbReference type="CDD" id="cd00833">
    <property type="entry name" value="PKS"/>
    <property type="match status" value="1"/>
</dbReference>
<keyword evidence="1" id="KW-0596">Phosphopantetheine</keyword>
<dbReference type="CDD" id="cd00610">
    <property type="entry name" value="OAT_like"/>
    <property type="match status" value="1"/>
</dbReference>
<dbReference type="PROSITE" id="PS52004">
    <property type="entry name" value="KS3_2"/>
    <property type="match status" value="1"/>
</dbReference>
<organism evidence="8 9">
    <name type="scientific">Scytonema hofmannii PCC 7110</name>
    <dbReference type="NCBI Taxonomy" id="128403"/>
    <lineage>
        <taxon>Bacteria</taxon>
        <taxon>Bacillati</taxon>
        <taxon>Cyanobacteriota</taxon>
        <taxon>Cyanophyceae</taxon>
        <taxon>Nostocales</taxon>
        <taxon>Scytonemataceae</taxon>
        <taxon>Scytonema</taxon>
    </lineage>
</organism>
<sequence length="1597" mass="176440">MNREPIAIVGIGCRFPGAKDKEAFWQLLRDGVDAITEVPSDRWDADSFYDPDPTTPHKMNTRWGGFLADIDRFDPEFFKISPREAVSLDPQQRLLLEVTWEALEDAGQMPERLAGTQTGVFMGINSFDYYALLMENPASVDAHAGTGNTNCIAANRISYLLNLTGPSLGVDTACSSSLVAVHLACQSLWSGESTMAIAGGVRVMLSPWITVSFSQAGFMAPDGRCKAFDSRANGYVRSEGAGIVVLKPLSQALSDRDPIYAVIRGSAVNQDGRSNGLTAPNSHAQEAVLRAAYRQAGVSPGRVQYIEAHGTGTKLGDPIEMKVLGKVLAEGRPPGQYCAVGSVKTNIGHAETAAGIAGLIKVALSLQHCQIPPSLHFQQPNPYIPFDKLPLRVQQTLAPWPEGESLPLAGVSSFSFGGTNAHVVLEGISQQDNHQTALEQEEGSRREKPPTVHLLTLSAKSETALQDLVKSYDKYLTFNLKKNTKDICFTANTGRSHFAHRLAIITASTAQLHNQLKVFPAQQSGVLSGQVQSKKSPKIAFLFAGQGSYYPDMGQELYNTQPTFRQALEECDDLLRPHLEQSLLSVLYPQSDQQALLLNRPAYLQPALFSLEYALAQLWQSWGIMPAIVMGHSLGEYPAACIAGAFSLEAGLELIAQRGSLMEKLSQKGQMAVVFADREQVAEAIAPYHNQVTIAAINGPKNTVISGEAEAMGKVLDRLESDGLTTQVMQVSHGFHSHLIEPILDEFAEIAHQVQYRPARIPFVSTLTGEKLQPQQRLDAQYWRRQTREPVQFAAGIQTLVQEGYDVFLEIGPHPILIGMGKRCLSENSYTWLPSLKKGHKDWQAILSSLSHLYIKGIEINWTEFTRCYQGQKLHLPTYPFQRQRYWIDLPKPMNVKESSTQPPKTDSKGAIASKLQTIMARVMQTEPERVSVQSNFLEVGADSIVLIDAVRRIQDTFGIQVSIAQLFEELPTIDSLATYISQNLSADFSLSFATDARPQVQSVASITSSKPQESDRAVPLARIQSQQEKNTYLERFIAQQLDLMAQQLELLRNNMLPEKSVNSLPVGETKPESNGNSNLLKNDPITVIQEKIPLPLPPSPPIPRGGTESPYPLTPIGNSSTKEFKPNRTLRKDSADSLNPSQQNYLQMFIERYTKRTQKSKQRSQAYRPVLADRRSAFGFWNLTKEMFYPIVGEKSQGARLWDVDSNEYIDLTMGFGVHLFGHKAPFITAALEEQIQQGIQIGPQSQLAGEVAELIAEMTGMERVVFCNSGTEAVMTAVRLARAATGRDRIAIFSGSYHGHFDSTLVIPQIGDNKLHAVPLVPGVPQKIADDVLVLTYDDPKSLEIINAHAHELAAVLVEPVQSRRPDLQPKEFLQQLRQLTQEKQVTLIFDEVLTGFRVHPGGCQAVFGVKADLAVYGKVVGGGLPIGVVAGSPYYMDRIDGGMWLYGDNSYPEVPMTFFAGTFCKNPLTMAAARAVLRQMKMQGGTLQQQLNQRTAQLAATLNAFFKQEGLPIEVTHFASFFRFSFAGNVSEFYLPIEFELLFYHLIEKGVYIWEGRTCFLSVAHTEEDIDRVIGAVKDSVLSLSHIFMEHRRL</sequence>
<dbReference type="SUPFAM" id="SSF52151">
    <property type="entry name" value="FabD/lysophospholipase-like"/>
    <property type="match status" value="1"/>
</dbReference>
<dbReference type="Pfam" id="PF00202">
    <property type="entry name" value="Aminotran_3"/>
    <property type="match status" value="1"/>
</dbReference>
<dbReference type="GO" id="GO:0005886">
    <property type="term" value="C:plasma membrane"/>
    <property type="evidence" value="ECO:0007669"/>
    <property type="project" value="TreeGrafter"/>
</dbReference>
<feature type="domain" description="Carrier" evidence="6">
    <location>
        <begin position="910"/>
        <end position="985"/>
    </location>
</feature>
<dbReference type="GO" id="GO:0008483">
    <property type="term" value="F:transaminase activity"/>
    <property type="evidence" value="ECO:0007669"/>
    <property type="project" value="InterPro"/>
</dbReference>
<name>A0A139WYV7_9CYAN</name>
<dbReference type="InterPro" id="IPR014030">
    <property type="entry name" value="Ketoacyl_synth_N"/>
</dbReference>
<dbReference type="PROSITE" id="PS00606">
    <property type="entry name" value="KS3_1"/>
    <property type="match status" value="1"/>
</dbReference>
<dbReference type="Pfam" id="PF00109">
    <property type="entry name" value="ketoacyl-synt"/>
    <property type="match status" value="1"/>
</dbReference>
<dbReference type="Pfam" id="PF22621">
    <property type="entry name" value="CurL-like_PKS_C"/>
    <property type="match status" value="1"/>
</dbReference>
<feature type="compositionally biased region" description="Pro residues" evidence="5">
    <location>
        <begin position="1095"/>
        <end position="1104"/>
    </location>
</feature>
<dbReference type="InterPro" id="IPR006162">
    <property type="entry name" value="Ppantetheine_attach_site"/>
</dbReference>
<feature type="domain" description="Ketosynthase family 3 (KS3)" evidence="7">
    <location>
        <begin position="3"/>
        <end position="427"/>
    </location>
</feature>
<evidence type="ECO:0000259" key="7">
    <source>
        <dbReference type="PROSITE" id="PS52004"/>
    </source>
</evidence>
<dbReference type="SMART" id="SM00827">
    <property type="entry name" value="PKS_AT"/>
    <property type="match status" value="1"/>
</dbReference>
<evidence type="ECO:0000313" key="9">
    <source>
        <dbReference type="Proteomes" id="UP000076925"/>
    </source>
</evidence>
<dbReference type="SUPFAM" id="SSF55048">
    <property type="entry name" value="Probable ACP-binding domain of malonyl-CoA ACP transacylase"/>
    <property type="match status" value="1"/>
</dbReference>
<dbReference type="Gene3D" id="3.40.366.10">
    <property type="entry name" value="Malonyl-Coenzyme A Acyl Carrier Protein, domain 2"/>
    <property type="match status" value="1"/>
</dbReference>
<dbReference type="GO" id="GO:0004315">
    <property type="term" value="F:3-oxoacyl-[acyl-carrier-protein] synthase activity"/>
    <property type="evidence" value="ECO:0007669"/>
    <property type="project" value="InterPro"/>
</dbReference>
<dbReference type="GO" id="GO:0071770">
    <property type="term" value="P:DIM/DIP cell wall layer assembly"/>
    <property type="evidence" value="ECO:0007669"/>
    <property type="project" value="TreeGrafter"/>
</dbReference>
<keyword evidence="4" id="KW-0663">Pyridoxal phosphate</keyword>